<feature type="transmembrane region" description="Helical" evidence="1">
    <location>
        <begin position="36"/>
        <end position="53"/>
    </location>
</feature>
<feature type="transmembrane region" description="Helical" evidence="1">
    <location>
        <begin position="79"/>
        <end position="96"/>
    </location>
</feature>
<feature type="transmembrane region" description="Helical" evidence="1">
    <location>
        <begin position="9"/>
        <end position="30"/>
    </location>
</feature>
<dbReference type="RefSeq" id="WP_076314975.1">
    <property type="nucleotide sequence ID" value="NZ_CP118101.1"/>
</dbReference>
<keyword evidence="5" id="KW-1185">Reference proteome</keyword>
<dbReference type="EMBL" id="CP118101">
    <property type="protein sequence ID" value="WDH81998.1"/>
    <property type="molecule type" value="Genomic_DNA"/>
</dbReference>
<evidence type="ECO:0000313" key="5">
    <source>
        <dbReference type="Proteomes" id="UP001221519"/>
    </source>
</evidence>
<name>A0AAX3MY65_9BACL</name>
<keyword evidence="1" id="KW-0472">Membrane</keyword>
<evidence type="ECO:0000313" key="2">
    <source>
        <dbReference type="EMBL" id="WDH81998.1"/>
    </source>
</evidence>
<sequence length="107" mass="11689">MRYSKGKSLAIILIVVGALMLFGGFLPFLGAVTREIMGYLVPIAMIALGYYGVKRGNTLIGYIILVIGVLVLISKLAWLIGPLIAIGLIVFGIYMLKDKSNHSSRRY</sequence>
<dbReference type="Proteomes" id="UP001221519">
    <property type="component" value="Chromosome"/>
</dbReference>
<dbReference type="EMBL" id="CP118108">
    <property type="protein sequence ID" value="WDI01727.1"/>
    <property type="molecule type" value="Genomic_DNA"/>
</dbReference>
<keyword evidence="1" id="KW-1133">Transmembrane helix</keyword>
<proteinExistence type="predicted"/>
<protein>
    <submittedName>
        <fullName evidence="2">Uncharacterized protein</fullName>
    </submittedName>
</protein>
<feature type="transmembrane region" description="Helical" evidence="1">
    <location>
        <begin position="58"/>
        <end position="73"/>
    </location>
</feature>
<evidence type="ECO:0000256" key="1">
    <source>
        <dbReference type="SAM" id="Phobius"/>
    </source>
</evidence>
<keyword evidence="1" id="KW-0812">Transmembrane</keyword>
<dbReference type="AlphaFoldDB" id="A0AAX3MY65"/>
<organism evidence="2 4">
    <name type="scientific">Paenibacillus urinalis</name>
    <dbReference type="NCBI Taxonomy" id="521520"/>
    <lineage>
        <taxon>Bacteria</taxon>
        <taxon>Bacillati</taxon>
        <taxon>Bacillota</taxon>
        <taxon>Bacilli</taxon>
        <taxon>Bacillales</taxon>
        <taxon>Paenibacillaceae</taxon>
        <taxon>Paenibacillus</taxon>
    </lineage>
</organism>
<accession>A0AAX3MY65</accession>
<reference evidence="2 5" key="1">
    <citation type="submission" date="2023-02" db="EMBL/GenBank/DDBJ databases">
        <title>Pathogen: clinical or host-associated sample.</title>
        <authorList>
            <person name="Hergert J."/>
            <person name="Casey R."/>
            <person name="Wagner J."/>
            <person name="Young E.L."/>
            <person name="Oakeson K.F."/>
        </authorList>
    </citation>
    <scope>NUCLEOTIDE SEQUENCE</scope>
    <source>
        <strain evidence="3 5">2022CK-00829</strain>
        <strain evidence="2">2022CK-00830</strain>
    </source>
</reference>
<gene>
    <name evidence="2" type="ORF">PUW23_21285</name>
    <name evidence="3" type="ORF">PUW25_21175</name>
</gene>
<evidence type="ECO:0000313" key="3">
    <source>
        <dbReference type="EMBL" id="WDI01727.1"/>
    </source>
</evidence>
<dbReference type="Proteomes" id="UP001220962">
    <property type="component" value="Chromosome"/>
</dbReference>
<evidence type="ECO:0000313" key="4">
    <source>
        <dbReference type="Proteomes" id="UP001220962"/>
    </source>
</evidence>